<evidence type="ECO:0000313" key="1">
    <source>
        <dbReference type="EnsemblMetazoa" id="PPA09234.1"/>
    </source>
</evidence>
<gene>
    <name evidence="1" type="primary">WBGene00098788</name>
</gene>
<organism evidence="1 2">
    <name type="scientific">Pristionchus pacificus</name>
    <name type="common">Parasitic nematode worm</name>
    <dbReference type="NCBI Taxonomy" id="54126"/>
    <lineage>
        <taxon>Eukaryota</taxon>
        <taxon>Metazoa</taxon>
        <taxon>Ecdysozoa</taxon>
        <taxon>Nematoda</taxon>
        <taxon>Chromadorea</taxon>
        <taxon>Rhabditida</taxon>
        <taxon>Rhabditina</taxon>
        <taxon>Diplogasteromorpha</taxon>
        <taxon>Diplogasteroidea</taxon>
        <taxon>Neodiplogasteridae</taxon>
        <taxon>Pristionchus</taxon>
    </lineage>
</organism>
<proteinExistence type="predicted"/>
<reference evidence="1" key="2">
    <citation type="submission" date="2022-06" db="UniProtKB">
        <authorList>
            <consortium name="EnsemblMetazoa"/>
        </authorList>
    </citation>
    <scope>IDENTIFICATION</scope>
    <source>
        <strain evidence="1">PS312</strain>
    </source>
</reference>
<evidence type="ECO:0000313" key="2">
    <source>
        <dbReference type="Proteomes" id="UP000005239"/>
    </source>
</evidence>
<protein>
    <submittedName>
        <fullName evidence="1">Uncharacterized protein</fullName>
    </submittedName>
</protein>
<name>A0A2A6BK05_PRIPA</name>
<dbReference type="AlphaFoldDB" id="A0A2A6BK05"/>
<accession>A0A2A6BK05</accession>
<keyword evidence="2" id="KW-1185">Reference proteome</keyword>
<sequence>MVVGFVAFRLEDSMHYLSPSYVCHLPYKNHIYDSVNSAVDSEFEDFMYANPEVHPGELRLQLIALFTDIKFSSNPDIARRLVSTGEKEFLCCSLFDLHLVVLFLFFFNSIFVSFPLANSFQAWKWMGKHFKRFLRRH</sequence>
<reference evidence="2" key="1">
    <citation type="journal article" date="2008" name="Nat. Genet.">
        <title>The Pristionchus pacificus genome provides a unique perspective on nematode lifestyle and parasitism.</title>
        <authorList>
            <person name="Dieterich C."/>
            <person name="Clifton S.W."/>
            <person name="Schuster L.N."/>
            <person name="Chinwalla A."/>
            <person name="Delehaunty K."/>
            <person name="Dinkelacker I."/>
            <person name="Fulton L."/>
            <person name="Fulton R."/>
            <person name="Godfrey J."/>
            <person name="Minx P."/>
            <person name="Mitreva M."/>
            <person name="Roeseler W."/>
            <person name="Tian H."/>
            <person name="Witte H."/>
            <person name="Yang S.P."/>
            <person name="Wilson R.K."/>
            <person name="Sommer R.J."/>
        </authorList>
    </citation>
    <scope>NUCLEOTIDE SEQUENCE [LARGE SCALE GENOMIC DNA]</scope>
    <source>
        <strain evidence="2">PS312</strain>
    </source>
</reference>
<accession>A0A8R1UAH4</accession>
<dbReference type="SUPFAM" id="SSF143990">
    <property type="entry name" value="YbiA-like"/>
    <property type="match status" value="1"/>
</dbReference>
<dbReference type="EnsemblMetazoa" id="PPA09234.1">
    <property type="protein sequence ID" value="PPA09234.1"/>
    <property type="gene ID" value="WBGene00098788"/>
</dbReference>
<dbReference type="InterPro" id="IPR037238">
    <property type="entry name" value="YbiA-like_sf"/>
</dbReference>
<dbReference type="Proteomes" id="UP000005239">
    <property type="component" value="Unassembled WGS sequence"/>
</dbReference>